<dbReference type="STRING" id="1142394.PSMK_21910"/>
<sequence length="298" mass="31835">MGPPTSARLRTKLLRASGIVAAIAASGLLAIALAVTGCASTPRVPEADRLPAYDDAPWARVLDAAVVGEEGLVDYAELAEGTPARDDLTLYLNAVARFGPESTPNAFATEADRLAYHLNAYNAFMLQKWLEKGAATADADERVGWLTWFFDRFAMDGGSESMHALEQGLIRPTYGDARIHFALVCGALSCPPLLDEPYRGPELDRQFRNVATRWLQAPDGLVVGDDGTVTASRILDWYAGDFDGGEPFDSLADMFEAYLPAGPRRDAAVAAADAGELRFMGYDWTINSPAASAADAGG</sequence>
<dbReference type="InterPro" id="IPR006869">
    <property type="entry name" value="DUF547"/>
</dbReference>
<dbReference type="eggNOG" id="COG0398">
    <property type="taxonomic scope" value="Bacteria"/>
</dbReference>
<organism evidence="2 3">
    <name type="scientific">Phycisphaera mikurensis (strain NBRC 102666 / KCTC 22515 / FYK2301M01)</name>
    <dbReference type="NCBI Taxonomy" id="1142394"/>
    <lineage>
        <taxon>Bacteria</taxon>
        <taxon>Pseudomonadati</taxon>
        <taxon>Planctomycetota</taxon>
        <taxon>Phycisphaerae</taxon>
        <taxon>Phycisphaerales</taxon>
        <taxon>Phycisphaeraceae</taxon>
        <taxon>Phycisphaera</taxon>
    </lineage>
</organism>
<dbReference type="PANTHER" id="PTHR34386:SF1">
    <property type="entry name" value="GLUTAREDOXIN-LIKE PROTEIN NRDH"/>
    <property type="match status" value="1"/>
</dbReference>
<dbReference type="RefSeq" id="WP_014437568.1">
    <property type="nucleotide sequence ID" value="NC_017080.1"/>
</dbReference>
<dbReference type="InterPro" id="IPR051548">
    <property type="entry name" value="Grx-like_ET"/>
</dbReference>
<evidence type="ECO:0000313" key="2">
    <source>
        <dbReference type="EMBL" id="BAM04350.1"/>
    </source>
</evidence>
<proteinExistence type="predicted"/>
<dbReference type="OrthoDB" id="526867at2"/>
<dbReference type="Proteomes" id="UP000007881">
    <property type="component" value="Chromosome"/>
</dbReference>
<dbReference type="KEGG" id="phm:PSMK_21910"/>
<feature type="domain" description="DUF547" evidence="1">
    <location>
        <begin position="109"/>
        <end position="214"/>
    </location>
</feature>
<name>I0IGG2_PHYMF</name>
<dbReference type="GO" id="GO:0009055">
    <property type="term" value="F:electron transfer activity"/>
    <property type="evidence" value="ECO:0007669"/>
    <property type="project" value="TreeGrafter"/>
</dbReference>
<dbReference type="HOGENOM" id="CLU_054137_1_2_0"/>
<dbReference type="GO" id="GO:0045454">
    <property type="term" value="P:cell redox homeostasis"/>
    <property type="evidence" value="ECO:0007669"/>
    <property type="project" value="TreeGrafter"/>
</dbReference>
<dbReference type="AlphaFoldDB" id="I0IGG2"/>
<accession>I0IGG2</accession>
<keyword evidence="3" id="KW-1185">Reference proteome</keyword>
<gene>
    <name evidence="2" type="ordered locus">PSMK_21910</name>
</gene>
<reference evidence="2 3" key="1">
    <citation type="submission" date="2012-02" db="EMBL/GenBank/DDBJ databases">
        <title>Complete genome sequence of Phycisphaera mikurensis NBRC 102666.</title>
        <authorList>
            <person name="Ankai A."/>
            <person name="Hosoyama A."/>
            <person name="Terui Y."/>
            <person name="Sekine M."/>
            <person name="Fukai R."/>
            <person name="Kato Y."/>
            <person name="Nakamura S."/>
            <person name="Yamada-Narita S."/>
            <person name="Kawakoshi A."/>
            <person name="Fukunaga Y."/>
            <person name="Yamazaki S."/>
            <person name="Fujita N."/>
        </authorList>
    </citation>
    <scope>NUCLEOTIDE SEQUENCE [LARGE SCALE GENOMIC DNA]</scope>
    <source>
        <strain evidence="3">NBRC 102666 / KCTC 22515 / FYK2301M01</strain>
    </source>
</reference>
<dbReference type="EMBL" id="AP012338">
    <property type="protein sequence ID" value="BAM04350.1"/>
    <property type="molecule type" value="Genomic_DNA"/>
</dbReference>
<dbReference type="PANTHER" id="PTHR34386">
    <property type="entry name" value="GLUTAREDOXIN"/>
    <property type="match status" value="1"/>
</dbReference>
<evidence type="ECO:0000259" key="1">
    <source>
        <dbReference type="Pfam" id="PF04784"/>
    </source>
</evidence>
<dbReference type="Pfam" id="PF04784">
    <property type="entry name" value="DUF547"/>
    <property type="match status" value="1"/>
</dbReference>
<evidence type="ECO:0000313" key="3">
    <source>
        <dbReference type="Proteomes" id="UP000007881"/>
    </source>
</evidence>
<protein>
    <recommendedName>
        <fullName evidence="1">DUF547 domain-containing protein</fullName>
    </recommendedName>
</protein>